<name>A0A212CAG9_CEREH</name>
<gene>
    <name evidence="2" type="ORF">Celaphus_00007649</name>
</gene>
<keyword evidence="3" id="KW-1185">Reference proteome</keyword>
<dbReference type="Pfam" id="PF08367">
    <property type="entry name" value="M16C_assoc"/>
    <property type="match status" value="1"/>
</dbReference>
<dbReference type="GO" id="GO:0004222">
    <property type="term" value="F:metalloendopeptidase activity"/>
    <property type="evidence" value="ECO:0007669"/>
    <property type="project" value="TreeGrafter"/>
</dbReference>
<evidence type="ECO:0000259" key="1">
    <source>
        <dbReference type="Pfam" id="PF08367"/>
    </source>
</evidence>
<evidence type="ECO:0000313" key="2">
    <source>
        <dbReference type="EMBL" id="OWK02988.1"/>
    </source>
</evidence>
<dbReference type="PANTHER" id="PTHR43016:SF13">
    <property type="entry name" value="PRESEQUENCE PROTEASE, MITOCHONDRIAL"/>
    <property type="match status" value="1"/>
</dbReference>
<dbReference type="PANTHER" id="PTHR43016">
    <property type="entry name" value="PRESEQUENCE PROTEASE"/>
    <property type="match status" value="1"/>
</dbReference>
<dbReference type="AlphaFoldDB" id="A0A212CAG9"/>
<protein>
    <recommendedName>
        <fullName evidence="1">Peptidase M16C associated domain-containing protein</fullName>
    </recommendedName>
</protein>
<dbReference type="GO" id="GO:0016485">
    <property type="term" value="P:protein processing"/>
    <property type="evidence" value="ECO:0007669"/>
    <property type="project" value="TreeGrafter"/>
</dbReference>
<dbReference type="Proteomes" id="UP000242450">
    <property type="component" value="Chromosome 23"/>
</dbReference>
<dbReference type="GO" id="GO:0005759">
    <property type="term" value="C:mitochondrial matrix"/>
    <property type="evidence" value="ECO:0007669"/>
    <property type="project" value="TreeGrafter"/>
</dbReference>
<dbReference type="OrthoDB" id="10250783at2759"/>
<dbReference type="InterPro" id="IPR011249">
    <property type="entry name" value="Metalloenz_LuxS/M16"/>
</dbReference>
<dbReference type="EMBL" id="MKHE01000023">
    <property type="protein sequence ID" value="OWK02988.1"/>
    <property type="molecule type" value="Genomic_DNA"/>
</dbReference>
<comment type="caution">
    <text evidence="2">The sequence shown here is derived from an EMBL/GenBank/DDBJ whole genome shotgun (WGS) entry which is preliminary data.</text>
</comment>
<dbReference type="Gene3D" id="3.30.830.10">
    <property type="entry name" value="Metalloenzyme, LuxS/M16 peptidase-like"/>
    <property type="match status" value="2"/>
</dbReference>
<feature type="domain" description="Peptidase M16C associated" evidence="1">
    <location>
        <begin position="28"/>
        <end position="88"/>
    </location>
</feature>
<proteinExistence type="predicted"/>
<dbReference type="GO" id="GO:0046872">
    <property type="term" value="F:metal ion binding"/>
    <property type="evidence" value="ECO:0007669"/>
    <property type="project" value="InterPro"/>
</dbReference>
<evidence type="ECO:0000313" key="3">
    <source>
        <dbReference type="Proteomes" id="UP000242450"/>
    </source>
</evidence>
<accession>A0A212CAG9</accession>
<dbReference type="SUPFAM" id="SSF63411">
    <property type="entry name" value="LuxS/MPP-like metallohydrolase"/>
    <property type="match status" value="1"/>
</dbReference>
<organism evidence="2 3">
    <name type="scientific">Cervus elaphus hippelaphus</name>
    <name type="common">European red deer</name>
    <dbReference type="NCBI Taxonomy" id="46360"/>
    <lineage>
        <taxon>Eukaryota</taxon>
        <taxon>Metazoa</taxon>
        <taxon>Chordata</taxon>
        <taxon>Craniata</taxon>
        <taxon>Vertebrata</taxon>
        <taxon>Euteleostomi</taxon>
        <taxon>Mammalia</taxon>
        <taxon>Eutheria</taxon>
        <taxon>Laurasiatheria</taxon>
        <taxon>Artiodactyla</taxon>
        <taxon>Ruminantia</taxon>
        <taxon>Pecora</taxon>
        <taxon>Cervidae</taxon>
        <taxon>Cervinae</taxon>
        <taxon>Cervus</taxon>
    </lineage>
</organism>
<reference evidence="2 3" key="1">
    <citation type="journal article" date="2018" name="Mol. Genet. Genomics">
        <title>The red deer Cervus elaphus genome CerEla1.0: sequencing, annotating, genes, and chromosomes.</title>
        <authorList>
            <person name="Bana N.A."/>
            <person name="Nyiri A."/>
            <person name="Nagy J."/>
            <person name="Frank K."/>
            <person name="Nagy T."/>
            <person name="Steger V."/>
            <person name="Schiller M."/>
            <person name="Lakatos P."/>
            <person name="Sugar L."/>
            <person name="Horn P."/>
            <person name="Barta E."/>
            <person name="Orosz L."/>
        </authorList>
    </citation>
    <scope>NUCLEOTIDE SEQUENCE [LARGE SCALE GENOMIC DNA]</scope>
    <source>
        <strain evidence="2">Hungarian</strain>
    </source>
</reference>
<dbReference type="InterPro" id="IPR013578">
    <property type="entry name" value="Peptidase_M16C_assoc"/>
</dbReference>
<sequence length="231" mass="25283">MWACVVGGAASIPPCPGFECKRRCWTAAGDTPVQYCAQPTNGVVYFRAFCSLNALPVELRPYVPLFCSVLTKDPRSTETLQSFMKAIDWAKAGRFTQQDIDEAKLSVFSAVDAPVAPSDKGLDHFLYGLSDEMKQVHREQLFAVCHEDLVNVSNRYLDAGRSTHGVALFGPDNASIAKDPSWVIRQRAICALGITNVLQVRAPPISSSDFALPVVRSDSLENTCLFLPTEP</sequence>